<feature type="transmembrane region" description="Helical" evidence="7">
    <location>
        <begin position="193"/>
        <end position="213"/>
    </location>
</feature>
<protein>
    <recommendedName>
        <fullName evidence="8">Major facilitator superfamily (MFS) profile domain-containing protein</fullName>
    </recommendedName>
</protein>
<feature type="transmembrane region" description="Helical" evidence="7">
    <location>
        <begin position="348"/>
        <end position="368"/>
    </location>
</feature>
<dbReference type="Proteomes" id="UP000005220">
    <property type="component" value="Chromosome 9"/>
</dbReference>
<feature type="domain" description="Major facilitator superfamily (MFS) profile" evidence="8">
    <location>
        <begin position="68"/>
        <end position="473"/>
    </location>
</feature>
<sequence length="473" mass="52861">MSGNESNMDQKPIEMQNLLDEPQQVKNAGQSTENLERNDNVVREIKWKEQVVKVYPLNYQEIPLVRNQIFCCLIMFLVFGFNDQSTGALIPTLVDEYNISEVKVANIFLVQLFGYTFASLCNETIHHHLGMRGGMLIAAMLCLVFFSILVSKPTSFYLYMACCLPLGLGIGILDASGNVLMGNLVVHKNEWMGILHAIYGVAAMLTPPIVNYFAEWGHWSFFFIIPLSLAIIGLIFIIPSFRYETAAKYDYTCNHGADVSTDGTESKESFVQLLRNPSILLYALYLFVYLGAEITTGAWFFTYLLTTKSADKIKMSYIASSYWLGLTSGRLLLGFVTKRAFSNEYRASKVYGALTFAFYALFFGVGLIDTNSNLYLTILFVIVFFCGFFIGPLFPSASIVALQVLPKRLHISGVGIAVAVGGCGGAALPYLAGLLTHLLGVQCIPFLCWIMVGMFNLIWWLYPKYIADHPEFL</sequence>
<dbReference type="PROSITE" id="PS50850">
    <property type="entry name" value="MFS"/>
    <property type="match status" value="1"/>
</dbReference>
<comment type="subcellular location">
    <subcellularLocation>
        <location evidence="1">Endomembrane system</location>
        <topology evidence="1">Multi-pass membrane protein</topology>
    </subcellularLocation>
</comment>
<dbReference type="InterPro" id="IPR020846">
    <property type="entry name" value="MFS_dom"/>
</dbReference>
<dbReference type="PANTHER" id="PTHR23514">
    <property type="entry name" value="BYPASS OF STOP CODON PROTEIN 6"/>
    <property type="match status" value="1"/>
</dbReference>
<dbReference type="HOGENOM" id="CLU_021993_0_0_1"/>
<feature type="transmembrane region" description="Helical" evidence="7">
    <location>
        <begin position="156"/>
        <end position="181"/>
    </location>
</feature>
<dbReference type="InterPro" id="IPR051788">
    <property type="entry name" value="MFS_Transporter"/>
</dbReference>
<dbReference type="FunFam" id="1.20.1250.20:FF:000286">
    <property type="entry name" value="MFS efflux transporter"/>
    <property type="match status" value="1"/>
</dbReference>
<keyword evidence="10" id="KW-1185">Reference proteome</keyword>
<proteinExistence type="inferred from homology"/>
<keyword evidence="6 7" id="KW-0472">Membrane</keyword>
<feature type="transmembrane region" description="Helical" evidence="7">
    <location>
        <begin position="409"/>
        <end position="432"/>
    </location>
</feature>
<evidence type="ECO:0000256" key="7">
    <source>
        <dbReference type="SAM" id="Phobius"/>
    </source>
</evidence>
<keyword evidence="4 7" id="KW-0812">Transmembrane</keyword>
<dbReference type="KEGG" id="kaf:KAFR_0I02850"/>
<feature type="transmembrane region" description="Helical" evidence="7">
    <location>
        <begin position="317"/>
        <end position="336"/>
    </location>
</feature>
<dbReference type="Gene3D" id="1.20.1250.20">
    <property type="entry name" value="MFS general substrate transporter like domains"/>
    <property type="match status" value="2"/>
</dbReference>
<organism evidence="9 10">
    <name type="scientific">Kazachstania africana (strain ATCC 22294 / BCRC 22015 / CBS 2517 / CECT 1963 / NBRC 1671 / NRRL Y-8276)</name>
    <name type="common">Yeast</name>
    <name type="synonym">Kluyveromyces africanus</name>
    <dbReference type="NCBI Taxonomy" id="1071382"/>
    <lineage>
        <taxon>Eukaryota</taxon>
        <taxon>Fungi</taxon>
        <taxon>Dikarya</taxon>
        <taxon>Ascomycota</taxon>
        <taxon>Saccharomycotina</taxon>
        <taxon>Saccharomycetes</taxon>
        <taxon>Saccharomycetales</taxon>
        <taxon>Saccharomycetaceae</taxon>
        <taxon>Kazachstania</taxon>
    </lineage>
</organism>
<evidence type="ECO:0000256" key="3">
    <source>
        <dbReference type="ARBA" id="ARBA00022448"/>
    </source>
</evidence>
<name>H2B0B4_KAZAF</name>
<gene>
    <name evidence="9" type="primary">KAFR0I02850</name>
    <name evidence="9" type="ORF">KAFR_0I02850</name>
</gene>
<dbReference type="GO" id="GO:0012505">
    <property type="term" value="C:endomembrane system"/>
    <property type="evidence" value="ECO:0007669"/>
    <property type="project" value="UniProtKB-SubCell"/>
</dbReference>
<dbReference type="Pfam" id="PF07690">
    <property type="entry name" value="MFS_1"/>
    <property type="match status" value="1"/>
</dbReference>
<dbReference type="InterPro" id="IPR011701">
    <property type="entry name" value="MFS"/>
</dbReference>
<evidence type="ECO:0000256" key="5">
    <source>
        <dbReference type="ARBA" id="ARBA00022989"/>
    </source>
</evidence>
<comment type="similarity">
    <text evidence="2">Belongs to the major facilitator superfamily.</text>
</comment>
<dbReference type="EMBL" id="HE650829">
    <property type="protein sequence ID" value="CCF60064.1"/>
    <property type="molecule type" value="Genomic_DNA"/>
</dbReference>
<keyword evidence="3" id="KW-0813">Transport</keyword>
<evidence type="ECO:0000259" key="8">
    <source>
        <dbReference type="PROSITE" id="PS50850"/>
    </source>
</evidence>
<feature type="transmembrane region" description="Helical" evidence="7">
    <location>
        <begin position="374"/>
        <end position="402"/>
    </location>
</feature>
<accession>H2B0B4</accession>
<feature type="transmembrane region" description="Helical" evidence="7">
    <location>
        <begin position="133"/>
        <end position="150"/>
    </location>
</feature>
<evidence type="ECO:0000313" key="10">
    <source>
        <dbReference type="Proteomes" id="UP000005220"/>
    </source>
</evidence>
<dbReference type="FunCoup" id="H2B0B4">
    <property type="interactions" value="30"/>
</dbReference>
<evidence type="ECO:0000256" key="6">
    <source>
        <dbReference type="ARBA" id="ARBA00023136"/>
    </source>
</evidence>
<dbReference type="InterPro" id="IPR036259">
    <property type="entry name" value="MFS_trans_sf"/>
</dbReference>
<evidence type="ECO:0000256" key="2">
    <source>
        <dbReference type="ARBA" id="ARBA00008335"/>
    </source>
</evidence>
<dbReference type="PANTHER" id="PTHR23514:SF3">
    <property type="entry name" value="BYPASS OF STOP CODON PROTEIN 6"/>
    <property type="match status" value="1"/>
</dbReference>
<feature type="transmembrane region" description="Helical" evidence="7">
    <location>
        <begin position="279"/>
        <end position="305"/>
    </location>
</feature>
<dbReference type="InParanoid" id="H2B0B4"/>
<feature type="transmembrane region" description="Helical" evidence="7">
    <location>
        <begin position="64"/>
        <end position="82"/>
    </location>
</feature>
<evidence type="ECO:0000313" key="9">
    <source>
        <dbReference type="EMBL" id="CCF60064.1"/>
    </source>
</evidence>
<reference evidence="9 10" key="1">
    <citation type="journal article" date="2011" name="Proc. Natl. Acad. Sci. U.S.A.">
        <title>Evolutionary erosion of yeast sex chromosomes by mating-type switching accidents.</title>
        <authorList>
            <person name="Gordon J.L."/>
            <person name="Armisen D."/>
            <person name="Proux-Wera E."/>
            <person name="Oheigeartaigh S.S."/>
            <person name="Byrne K.P."/>
            <person name="Wolfe K.H."/>
        </authorList>
    </citation>
    <scope>NUCLEOTIDE SEQUENCE [LARGE SCALE GENOMIC DNA]</scope>
    <source>
        <strain evidence="10">ATCC 22294 / BCRC 22015 / CBS 2517 / CECT 1963 / NBRC 1671 / NRRL Y-8276</strain>
    </source>
</reference>
<dbReference type="SUPFAM" id="SSF103473">
    <property type="entry name" value="MFS general substrate transporter"/>
    <property type="match status" value="1"/>
</dbReference>
<evidence type="ECO:0000256" key="1">
    <source>
        <dbReference type="ARBA" id="ARBA00004127"/>
    </source>
</evidence>
<dbReference type="GO" id="GO:0016020">
    <property type="term" value="C:membrane"/>
    <property type="evidence" value="ECO:0007669"/>
    <property type="project" value="TreeGrafter"/>
</dbReference>
<dbReference type="eggNOG" id="ENOG502QQA7">
    <property type="taxonomic scope" value="Eukaryota"/>
</dbReference>
<feature type="transmembrane region" description="Helical" evidence="7">
    <location>
        <begin position="219"/>
        <end position="238"/>
    </location>
</feature>
<feature type="transmembrane region" description="Helical" evidence="7">
    <location>
        <begin position="438"/>
        <end position="462"/>
    </location>
</feature>
<evidence type="ECO:0000256" key="4">
    <source>
        <dbReference type="ARBA" id="ARBA00022692"/>
    </source>
</evidence>
<keyword evidence="5 7" id="KW-1133">Transmembrane helix</keyword>
<dbReference type="OrthoDB" id="413079at2759"/>
<dbReference type="GeneID" id="13883699"/>
<dbReference type="RefSeq" id="XP_003959199.1">
    <property type="nucleotide sequence ID" value="XM_003959150.1"/>
</dbReference>
<dbReference type="AlphaFoldDB" id="H2B0B4"/>
<dbReference type="GO" id="GO:0022857">
    <property type="term" value="F:transmembrane transporter activity"/>
    <property type="evidence" value="ECO:0007669"/>
    <property type="project" value="InterPro"/>
</dbReference>